<proteinExistence type="inferred from homology"/>
<protein>
    <submittedName>
        <fullName evidence="4">Holo-(Acyl carrier protein) synthase 2</fullName>
    </submittedName>
</protein>
<sequence>MYPEKDKYKYKYKYKWELYQNVNGKPFVKEPLSFNLSHSHGAVAMAVLLGENQLNIGVDIECYKKIDNAWDLAEMVLHPEELGYLSKESNITKSFYKIWTAKESLLNGNICSIRSISY</sequence>
<reference evidence="4 5" key="1">
    <citation type="journal article" date="2020" name="J. Nat. Prod.">
        <title>Genomics-Metabolomics Profiling Disclosed Marine Vibrio spartinae 3.6 as a Producer of a New Branched Side Chain Prodigiosin.</title>
        <authorList>
            <person name="Vitale G.A."/>
            <person name="Sciarretta M."/>
            <person name="Palma Esposito F."/>
            <person name="January G.G."/>
            <person name="Giaccio M."/>
            <person name="Bunk B."/>
            <person name="Sproer C."/>
            <person name="Bajerski F."/>
            <person name="Power D."/>
            <person name="Festa C."/>
            <person name="Monti M.C."/>
            <person name="D'Auria M.V."/>
            <person name="de Pascale D."/>
        </authorList>
    </citation>
    <scope>NUCLEOTIDE SEQUENCE [LARGE SCALE GENOMIC DNA]</scope>
    <source>
        <strain evidence="4 5">3.6</strain>
    </source>
</reference>
<dbReference type="Pfam" id="PF01648">
    <property type="entry name" value="ACPS"/>
    <property type="match status" value="1"/>
</dbReference>
<dbReference type="InterPro" id="IPR037143">
    <property type="entry name" value="4-PPantetheinyl_Trfase_dom_sf"/>
</dbReference>
<organism evidence="4 5">
    <name type="scientific">Vibrio spartinae</name>
    <dbReference type="NCBI Taxonomy" id="1918945"/>
    <lineage>
        <taxon>Bacteria</taxon>
        <taxon>Pseudomonadati</taxon>
        <taxon>Pseudomonadota</taxon>
        <taxon>Gammaproteobacteria</taxon>
        <taxon>Vibrionales</taxon>
        <taxon>Vibrionaceae</taxon>
        <taxon>Vibrio</taxon>
    </lineage>
</organism>
<keyword evidence="5" id="KW-1185">Reference proteome</keyword>
<dbReference type="SUPFAM" id="SSF56214">
    <property type="entry name" value="4'-phosphopantetheinyl transferase"/>
    <property type="match status" value="2"/>
</dbReference>
<accession>A0ABX6R5P0</accession>
<dbReference type="Proteomes" id="UP000515264">
    <property type="component" value="Chromosome 2"/>
</dbReference>
<comment type="similarity">
    <text evidence="1">Belongs to the P-Pant transferase superfamily. Gsp/Sfp/HetI/AcpT family.</text>
</comment>
<evidence type="ECO:0000313" key="4">
    <source>
        <dbReference type="EMBL" id="QMV16893.1"/>
    </source>
</evidence>
<dbReference type="EMBL" id="CP046269">
    <property type="protein sequence ID" value="QMV16893.1"/>
    <property type="molecule type" value="Genomic_DNA"/>
</dbReference>
<dbReference type="InterPro" id="IPR050559">
    <property type="entry name" value="P-Pant_transferase_sf"/>
</dbReference>
<evidence type="ECO:0000256" key="1">
    <source>
        <dbReference type="ARBA" id="ARBA00010990"/>
    </source>
</evidence>
<dbReference type="PANTHER" id="PTHR12215:SF10">
    <property type="entry name" value="L-AMINOADIPATE-SEMIALDEHYDE DEHYDROGENASE-PHOSPHOPANTETHEINYL TRANSFERASE"/>
    <property type="match status" value="1"/>
</dbReference>
<dbReference type="Gene3D" id="3.90.470.20">
    <property type="entry name" value="4'-phosphopantetheinyl transferase domain"/>
    <property type="match status" value="1"/>
</dbReference>
<name>A0ABX6R5P0_9VIBR</name>
<dbReference type="InterPro" id="IPR008278">
    <property type="entry name" value="4-PPantetheinyl_Trfase_dom"/>
</dbReference>
<dbReference type="RefSeq" id="WP_182288819.1">
    <property type="nucleotide sequence ID" value="NZ_CP046269.1"/>
</dbReference>
<keyword evidence="2" id="KW-0808">Transferase</keyword>
<evidence type="ECO:0000313" key="5">
    <source>
        <dbReference type="Proteomes" id="UP000515264"/>
    </source>
</evidence>
<feature type="domain" description="4'-phosphopantetheinyl transferase" evidence="3">
    <location>
        <begin position="56"/>
        <end position="106"/>
    </location>
</feature>
<gene>
    <name evidence="4" type="ORF">Vspart_04312</name>
</gene>
<evidence type="ECO:0000259" key="3">
    <source>
        <dbReference type="Pfam" id="PF01648"/>
    </source>
</evidence>
<dbReference type="PANTHER" id="PTHR12215">
    <property type="entry name" value="PHOSPHOPANTETHEINE TRANSFERASE"/>
    <property type="match status" value="1"/>
</dbReference>
<evidence type="ECO:0000256" key="2">
    <source>
        <dbReference type="ARBA" id="ARBA00022679"/>
    </source>
</evidence>